<sequence length="314" mass="34648">MPKPLPHLFAVIVLSVCLPLSAGAARDPAQNAAETGRVPGPMVLPQAWPGGETFPAGFAALMNHVSLSSAKLYKGSSRYDYTTPMGTKVGPRRNDQFVNVFKIRYGITDRLEVRTATPYISANIKNHSDSGDWKGGLGDTTLMFRYGLKKRSEDSPFSVAADIGVTLPTGEVGDQEKYLATNAFSVIMGGGFSWVDHDQRVDLDGRYAAYTEGAHGIKPGDFALFHAHYAYALTRNFDIGAEAYYRFEQQSEVNGKDRHDAFSEAYMGPKIQIKVPEWAYMMVGAAVLFPVYRGYDSPRFSTDARYEFSLLFAF</sequence>
<organism evidence="2">
    <name type="scientific">uncultured delta proteobacterium</name>
    <dbReference type="NCBI Taxonomy" id="34034"/>
    <lineage>
        <taxon>Bacteria</taxon>
        <taxon>Deltaproteobacteria</taxon>
        <taxon>environmental samples</taxon>
    </lineage>
</organism>
<feature type="chain" id="PRO_5012374649" description="Transporter" evidence="1">
    <location>
        <begin position="25"/>
        <end position="314"/>
    </location>
</feature>
<evidence type="ECO:0008006" key="3">
    <source>
        <dbReference type="Google" id="ProtNLM"/>
    </source>
</evidence>
<evidence type="ECO:0000256" key="1">
    <source>
        <dbReference type="SAM" id="SignalP"/>
    </source>
</evidence>
<gene>
    <name evidence="2" type="ORF">KL86DPRO_11855</name>
</gene>
<protein>
    <recommendedName>
        <fullName evidence="3">Transporter</fullName>
    </recommendedName>
</protein>
<reference evidence="2" key="1">
    <citation type="submission" date="2016-04" db="EMBL/GenBank/DDBJ databases">
        <authorList>
            <person name="Evans L.H."/>
            <person name="Alamgir A."/>
            <person name="Owens N."/>
            <person name="Weber N.D."/>
            <person name="Virtaneva K."/>
            <person name="Barbian K."/>
            <person name="Babar A."/>
            <person name="Rosenke K."/>
        </authorList>
    </citation>
    <scope>NUCLEOTIDE SEQUENCE</scope>
    <source>
        <strain evidence="2">86</strain>
    </source>
</reference>
<dbReference type="EMBL" id="FLUQ01000001">
    <property type="protein sequence ID" value="SBW00859.1"/>
    <property type="molecule type" value="Genomic_DNA"/>
</dbReference>
<proteinExistence type="predicted"/>
<feature type="signal peptide" evidence="1">
    <location>
        <begin position="1"/>
        <end position="24"/>
    </location>
</feature>
<evidence type="ECO:0000313" key="2">
    <source>
        <dbReference type="EMBL" id="SBW00859.1"/>
    </source>
</evidence>
<keyword evidence="1" id="KW-0732">Signal</keyword>
<accession>A0A212JN45</accession>
<name>A0A212JN45_9DELT</name>
<dbReference type="AlphaFoldDB" id="A0A212JN45"/>